<dbReference type="Ensembl" id="ENSPKIT00000037574.1">
    <property type="protein sequence ID" value="ENSPKIP00000013158.1"/>
    <property type="gene ID" value="ENSPKIG00000000696.1"/>
</dbReference>
<dbReference type="GO" id="GO:0005634">
    <property type="term" value="C:nucleus"/>
    <property type="evidence" value="ECO:0007669"/>
    <property type="project" value="TreeGrafter"/>
</dbReference>
<reference evidence="2" key="2">
    <citation type="submission" date="2025-09" db="UniProtKB">
        <authorList>
            <consortium name="Ensembl"/>
        </authorList>
    </citation>
    <scope>IDENTIFICATION</scope>
</reference>
<dbReference type="GeneTree" id="ENSGT01140000282683"/>
<feature type="region of interest" description="Disordered" evidence="1">
    <location>
        <begin position="214"/>
        <end position="247"/>
    </location>
</feature>
<dbReference type="GO" id="GO:0006355">
    <property type="term" value="P:regulation of DNA-templated transcription"/>
    <property type="evidence" value="ECO:0007669"/>
    <property type="project" value="InterPro"/>
</dbReference>
<feature type="region of interest" description="Disordered" evidence="1">
    <location>
        <begin position="765"/>
        <end position="793"/>
    </location>
</feature>
<accession>A0A3B3R466</accession>
<organism evidence="2 3">
    <name type="scientific">Paramormyrops kingsleyae</name>
    <dbReference type="NCBI Taxonomy" id="1676925"/>
    <lineage>
        <taxon>Eukaryota</taxon>
        <taxon>Metazoa</taxon>
        <taxon>Chordata</taxon>
        <taxon>Craniata</taxon>
        <taxon>Vertebrata</taxon>
        <taxon>Euteleostomi</taxon>
        <taxon>Actinopterygii</taxon>
        <taxon>Neopterygii</taxon>
        <taxon>Teleostei</taxon>
        <taxon>Osteoglossocephala</taxon>
        <taxon>Osteoglossomorpha</taxon>
        <taxon>Osteoglossiformes</taxon>
        <taxon>Mormyridae</taxon>
        <taxon>Paramormyrops</taxon>
    </lineage>
</organism>
<dbReference type="GO" id="GO:0014850">
    <property type="term" value="P:response to muscle activity"/>
    <property type="evidence" value="ECO:0007669"/>
    <property type="project" value="TreeGrafter"/>
</dbReference>
<dbReference type="GO" id="GO:0005737">
    <property type="term" value="C:cytoplasm"/>
    <property type="evidence" value="ECO:0007669"/>
    <property type="project" value="TreeGrafter"/>
</dbReference>
<evidence type="ECO:0000313" key="3">
    <source>
        <dbReference type="Proteomes" id="UP000261540"/>
    </source>
</evidence>
<reference evidence="2" key="1">
    <citation type="submission" date="2025-08" db="UniProtKB">
        <authorList>
            <consortium name="Ensembl"/>
        </authorList>
    </citation>
    <scope>IDENTIFICATION</scope>
</reference>
<dbReference type="Proteomes" id="UP000261540">
    <property type="component" value="Unplaced"/>
</dbReference>
<feature type="compositionally biased region" description="Polar residues" evidence="1">
    <location>
        <begin position="88"/>
        <end position="108"/>
    </location>
</feature>
<dbReference type="InterPro" id="IPR043442">
    <property type="entry name" value="Perm1"/>
</dbReference>
<feature type="region of interest" description="Disordered" evidence="1">
    <location>
        <begin position="298"/>
        <end position="327"/>
    </location>
</feature>
<proteinExistence type="predicted"/>
<feature type="compositionally biased region" description="Basic and acidic residues" evidence="1">
    <location>
        <begin position="782"/>
        <end position="793"/>
    </location>
</feature>
<dbReference type="PANTHER" id="PTHR47282:SF1">
    <property type="entry name" value="PGC-1 AND ERR-INDUCED REGULATOR IN MUSCLE PROTEIN 1"/>
    <property type="match status" value="1"/>
</dbReference>
<keyword evidence="3" id="KW-1185">Reference proteome</keyword>
<feature type="region of interest" description="Disordered" evidence="1">
    <location>
        <begin position="68"/>
        <end position="126"/>
    </location>
</feature>
<protein>
    <submittedName>
        <fullName evidence="2">Uncharacterized protein</fullName>
    </submittedName>
</protein>
<dbReference type="PANTHER" id="PTHR47282">
    <property type="entry name" value="PGC-1 AND ERR-INDUCED REGULATOR IN MUSCLE PROTEIN 1"/>
    <property type="match status" value="1"/>
</dbReference>
<evidence type="ECO:0000256" key="1">
    <source>
        <dbReference type="SAM" id="MobiDB-lite"/>
    </source>
</evidence>
<evidence type="ECO:0000313" key="2">
    <source>
        <dbReference type="Ensembl" id="ENSPKIP00000013158.1"/>
    </source>
</evidence>
<feature type="compositionally biased region" description="Low complexity" evidence="1">
    <location>
        <begin position="68"/>
        <end position="78"/>
    </location>
</feature>
<feature type="compositionally biased region" description="Polar residues" evidence="1">
    <location>
        <begin position="770"/>
        <end position="781"/>
    </location>
</feature>
<name>A0A3B3R466_9TELE</name>
<dbReference type="STRING" id="1676925.ENSPKIP00000013158"/>
<sequence length="1105" mass="123642">MTAEFCAVLGLSFKNNGMGPLNQQMEMRHGPFASMDDFDYSVHIAERDWSTFLQECDECDVLQGTLASLDDSGMSDNDSGMEVEELQPQPSSNGQLNLQGSSLNTSDFQVPDNGEEEDFSSQKVTAREESSAILDCSDDVSVTMPMSTCHPECQNCIDHQDILEIATESNDTSSSAAKGNVCHERHECLSGLMDPKQGDGRSSNEQMGNQLFPQSVFLPSEDSPTDSLTRKEMISESPENFTSGTELPKKEKERWFVTVDVGVARSRARGSAPVKKKKKKKICRVSCELGLKCEDTGPAIRSKPELKAPATQSTDQTNESSLSSHQLPTCTPKNCSFFIKLLSEKPATHKSPKSTGIVPSETCKNGNTLQKLAKNCITNRKSNAIHHELSCTRESIDTSLSGITKTELKEPNNSLYLSMPAHGKTLAYATCKQEGIPVQNIQQGIKLSHSTGKTELKLLALDSNNEYEKYEHKKLNRATSFKECEGNNLTKKDVDGILSAKCILVSPRDESNSVFLSEDLRAGGTTAHFNSVLNPTGNTLSPTTVNKNIHVDVRESHVDSALLQVTGVQHTMRESYSDEVVAGIYNSQNHNEILDEVDCSGSCMTNRVFTIDEPEKNEENHPKQDRNVHILNMNKFTDSTGLPLLDPVETKAHKPQSDFRPTHRYQTNCSTKTESSLSQEPMTLDPEHPVYAISSFWDEMEKLTISDILQLKLVGHTYSPQTFPHIQDNVVVDTSDADDAGYFTNVDEFKPDCSMAEVPTFSDFGEKGSHSLNSLSSTPEPQDTKNRRSSDTLILRDDVRNKQLYLNAGTEKESKKRTKSCAENPFPHLHCSNVCQHGFNQKRPQNCKTAYQMNNVDDGNSNSLSVPEMYDYFLFESKPSNFCSSLIKNNETVPIFSSSQSIRQSLQFPEVYDCLLPDDSLIQLEDEEDRTPIRVVTRFDSRISDLLNTEVVPDSYEHFCTDSDWRGNLFWRHPLSFRRTCFTWRNFGQLWYNPVFGRIEAIRGRQSLCTTIRSNISQDVQHCGADICYLEKHIFSGLAEREQAIGKLQTALSVPRKMGCLLLRKQSDVCLVCIAFASWLLRSAEPQNVDTWRNGMYILQNQTSL</sequence>
<feature type="compositionally biased region" description="Polar residues" evidence="1">
    <location>
        <begin position="310"/>
        <end position="327"/>
    </location>
</feature>
<dbReference type="AlphaFoldDB" id="A0A3B3R466"/>